<evidence type="ECO:0000256" key="3">
    <source>
        <dbReference type="ARBA" id="ARBA00022452"/>
    </source>
</evidence>
<dbReference type="InterPro" id="IPR037066">
    <property type="entry name" value="Plug_dom_sf"/>
</dbReference>
<evidence type="ECO:0000256" key="1">
    <source>
        <dbReference type="ARBA" id="ARBA00004571"/>
    </source>
</evidence>
<evidence type="ECO:0000256" key="7">
    <source>
        <dbReference type="ARBA" id="ARBA00023237"/>
    </source>
</evidence>
<feature type="region of interest" description="Disordered" evidence="10">
    <location>
        <begin position="111"/>
        <end position="139"/>
    </location>
</feature>
<accession>A0ABV7T097</accession>
<dbReference type="Pfam" id="PF00593">
    <property type="entry name" value="TonB_dep_Rec_b-barrel"/>
    <property type="match status" value="1"/>
</dbReference>
<keyword evidence="7 8" id="KW-0998">Cell outer membrane</keyword>
<dbReference type="InterPro" id="IPR000531">
    <property type="entry name" value="Beta-barrel_TonB"/>
</dbReference>
<evidence type="ECO:0000256" key="10">
    <source>
        <dbReference type="SAM" id="MobiDB-lite"/>
    </source>
</evidence>
<gene>
    <name evidence="13" type="ORF">ACFONA_12510</name>
</gene>
<protein>
    <submittedName>
        <fullName evidence="13">TonB-dependent receptor</fullName>
    </submittedName>
</protein>
<proteinExistence type="inferred from homology"/>
<feature type="domain" description="TonB-dependent receptor-like beta-barrel" evidence="11">
    <location>
        <begin position="498"/>
        <end position="977"/>
    </location>
</feature>
<dbReference type="InterPro" id="IPR012910">
    <property type="entry name" value="Plug_dom"/>
</dbReference>
<feature type="domain" description="TonB-dependent receptor plug" evidence="12">
    <location>
        <begin position="166"/>
        <end position="258"/>
    </location>
</feature>
<dbReference type="InterPro" id="IPR010104">
    <property type="entry name" value="TonB_rcpt_bac"/>
</dbReference>
<dbReference type="Proteomes" id="UP001595713">
    <property type="component" value="Unassembled WGS sequence"/>
</dbReference>
<sequence>MAGIRQMLRLIRRLIVQQATGKNCPRTATERKAEFGPALAIECECCRNDTAGFYQTIAYCQRAVMLLAGPNRSENRRGTGSGERVMNAKALLRTSVAAFALVGLSPLAAQTEAQDAPKPEAASDQSISAASPDAAVQETPVEEGDIVVTGFRRSLQSAQNIKRLSDGIVDAIVAEDIGKLPDTFASSALQRVAGVAVTRGGGESAGVTVRGLPDLTTTYNGRQIFTAEGRYVQIQDFPAGTVAALEVYKSGLAPQIEGGIAGAINVRGRKPFDFSGFELSGSANAVLSQQSEKIVPNGNLLISNRWDTGIGEMGLLLNASYVGINFMDSTREQSLVIGTTDANNAPGVQAGLRFPDAQGNFLGYGARYRPSANAAFQWKPTPELEVYVDGLYQGFRSEDYNRYMFVPIFGAITLSNVTTIPGTNQISTATVTNAVRPDGYSGSFNGKTDTYQAGGGVIWTKDRLKISADVAYTDSKYTADLVNVDYAMASSPVRNVQFDASKDGGASQSYVNFNISDPANYISRGLYQELLVVSGQDWQARTDLTYDLDMGFLKRLEVGVRYGDRKAARDFGNFYVNNEAARAPLTSLPGAIVQATLPGFTYNNAQPNKTFAAITRDSIRDNLVALRSFFGAPAGIPANNPGDNFRANEKSYAAYAQLKYGFDLGNIVVDGVAGLRAVKTKTDISSFGFVDGALTPISRGNDYTDYLPNVSARVALNDKLQVRLAYTQTRTRPSFFDLRPNLSLGQKLDPATLPDGDPCKPVANQGSEECLRRLATPASGGNPNLKPLTSNNYDVSAEYYFSRTGSFTAAIFRHDAEGFVATVDNYYTDPQFGSLRAFQPVNLGKTRLQGAEVTFTSFLDIDSFPNWAKGFGLQANGTYIDAVGDLAPNIAATRGSSRGDFPGVSKWAYNLVALYEKPMFAARVAYNYRSDFVSYYSNEPLDPIARPVIEKGRGQVDFSTSITPLPNITVAFDIINLLGNPLKRTREFDAGTYTRQTVYLERAYSLGVRFRF</sequence>
<dbReference type="InterPro" id="IPR036942">
    <property type="entry name" value="Beta-barrel_TonB_sf"/>
</dbReference>
<evidence type="ECO:0000256" key="6">
    <source>
        <dbReference type="ARBA" id="ARBA00023136"/>
    </source>
</evidence>
<keyword evidence="2 8" id="KW-0813">Transport</keyword>
<keyword evidence="3 8" id="KW-1134">Transmembrane beta strand</keyword>
<reference evidence="14" key="1">
    <citation type="journal article" date="2019" name="Int. J. Syst. Evol. Microbiol.">
        <title>The Global Catalogue of Microorganisms (GCM) 10K type strain sequencing project: providing services to taxonomists for standard genome sequencing and annotation.</title>
        <authorList>
            <consortium name="The Broad Institute Genomics Platform"/>
            <consortium name="The Broad Institute Genome Sequencing Center for Infectious Disease"/>
            <person name="Wu L."/>
            <person name="Ma J."/>
        </authorList>
    </citation>
    <scope>NUCLEOTIDE SEQUENCE [LARGE SCALE GENOMIC DNA]</scope>
    <source>
        <strain evidence="14">KCTC 42739</strain>
    </source>
</reference>
<keyword evidence="4 8" id="KW-0812">Transmembrane</keyword>
<dbReference type="InterPro" id="IPR039426">
    <property type="entry name" value="TonB-dep_rcpt-like"/>
</dbReference>
<evidence type="ECO:0000313" key="13">
    <source>
        <dbReference type="EMBL" id="MFC3580990.1"/>
    </source>
</evidence>
<comment type="caution">
    <text evidence="13">The sequence shown here is derived from an EMBL/GenBank/DDBJ whole genome shotgun (WGS) entry which is preliminary data.</text>
</comment>
<evidence type="ECO:0000256" key="8">
    <source>
        <dbReference type="PROSITE-ProRule" id="PRU01360"/>
    </source>
</evidence>
<dbReference type="RefSeq" id="WP_261294364.1">
    <property type="nucleotide sequence ID" value="NZ_JANQBK010000006.1"/>
</dbReference>
<keyword evidence="13" id="KW-0675">Receptor</keyword>
<evidence type="ECO:0000259" key="12">
    <source>
        <dbReference type="Pfam" id="PF07715"/>
    </source>
</evidence>
<evidence type="ECO:0000259" key="11">
    <source>
        <dbReference type="Pfam" id="PF00593"/>
    </source>
</evidence>
<evidence type="ECO:0000313" key="14">
    <source>
        <dbReference type="Proteomes" id="UP001595713"/>
    </source>
</evidence>
<keyword evidence="14" id="KW-1185">Reference proteome</keyword>
<dbReference type="CDD" id="cd01347">
    <property type="entry name" value="ligand_gated_channel"/>
    <property type="match status" value="1"/>
</dbReference>
<keyword evidence="6 8" id="KW-0472">Membrane</keyword>
<evidence type="ECO:0000256" key="4">
    <source>
        <dbReference type="ARBA" id="ARBA00022692"/>
    </source>
</evidence>
<dbReference type="EMBL" id="JBHRXP010000007">
    <property type="protein sequence ID" value="MFC3580990.1"/>
    <property type="molecule type" value="Genomic_DNA"/>
</dbReference>
<comment type="subcellular location">
    <subcellularLocation>
        <location evidence="1 8">Cell outer membrane</location>
        <topology evidence="1 8">Multi-pass membrane protein</topology>
    </subcellularLocation>
</comment>
<dbReference type="PANTHER" id="PTHR40980">
    <property type="entry name" value="PLUG DOMAIN-CONTAINING PROTEIN"/>
    <property type="match status" value="1"/>
</dbReference>
<keyword evidence="5 9" id="KW-0798">TonB box</keyword>
<dbReference type="Pfam" id="PF07715">
    <property type="entry name" value="Plug"/>
    <property type="match status" value="1"/>
</dbReference>
<comment type="similarity">
    <text evidence="8 9">Belongs to the TonB-dependent receptor family.</text>
</comment>
<evidence type="ECO:0000256" key="2">
    <source>
        <dbReference type="ARBA" id="ARBA00022448"/>
    </source>
</evidence>
<dbReference type="SUPFAM" id="SSF56935">
    <property type="entry name" value="Porins"/>
    <property type="match status" value="1"/>
</dbReference>
<evidence type="ECO:0000256" key="9">
    <source>
        <dbReference type="RuleBase" id="RU003357"/>
    </source>
</evidence>
<dbReference type="NCBIfam" id="TIGR01782">
    <property type="entry name" value="TonB-Xanth-Caul"/>
    <property type="match status" value="1"/>
</dbReference>
<dbReference type="Gene3D" id="2.170.130.10">
    <property type="entry name" value="TonB-dependent receptor, plug domain"/>
    <property type="match status" value="1"/>
</dbReference>
<dbReference type="PANTHER" id="PTHR40980:SF3">
    <property type="entry name" value="TONB-DEPENDENT RECEPTOR-LIKE BETA-BARREL DOMAIN-CONTAINING PROTEIN"/>
    <property type="match status" value="1"/>
</dbReference>
<evidence type="ECO:0000256" key="5">
    <source>
        <dbReference type="ARBA" id="ARBA00023077"/>
    </source>
</evidence>
<dbReference type="PROSITE" id="PS52016">
    <property type="entry name" value="TONB_DEPENDENT_REC_3"/>
    <property type="match status" value="1"/>
</dbReference>
<dbReference type="Gene3D" id="2.40.170.20">
    <property type="entry name" value="TonB-dependent receptor, beta-barrel domain"/>
    <property type="match status" value="1"/>
</dbReference>
<organism evidence="13 14">
    <name type="scientific">Sphingomonas hylomeconis</name>
    <dbReference type="NCBI Taxonomy" id="1395958"/>
    <lineage>
        <taxon>Bacteria</taxon>
        <taxon>Pseudomonadati</taxon>
        <taxon>Pseudomonadota</taxon>
        <taxon>Alphaproteobacteria</taxon>
        <taxon>Sphingomonadales</taxon>
        <taxon>Sphingomonadaceae</taxon>
        <taxon>Sphingomonas</taxon>
    </lineage>
</organism>
<name>A0ABV7T097_9SPHN</name>